<dbReference type="OrthoDB" id="2467961at2759"/>
<evidence type="ECO:0000313" key="5">
    <source>
        <dbReference type="Proteomes" id="UP000439903"/>
    </source>
</evidence>
<evidence type="ECO:0000256" key="3">
    <source>
        <dbReference type="SAM" id="SignalP"/>
    </source>
</evidence>
<comment type="caution">
    <text evidence="4">The sequence shown here is derived from an EMBL/GenBank/DDBJ whole genome shotgun (WGS) entry which is preliminary data.</text>
</comment>
<feature type="chain" id="PRO_5034748331" evidence="3">
    <location>
        <begin position="27"/>
        <end position="377"/>
    </location>
</feature>
<keyword evidence="2" id="KW-0812">Transmembrane</keyword>
<keyword evidence="5" id="KW-1185">Reference proteome</keyword>
<dbReference type="AlphaFoldDB" id="A0A8H3XAM8"/>
<keyword evidence="2" id="KW-1133">Transmembrane helix</keyword>
<proteinExistence type="predicted"/>
<feature type="signal peptide" evidence="3">
    <location>
        <begin position="1"/>
        <end position="26"/>
    </location>
</feature>
<gene>
    <name evidence="4" type="ORF">F8M41_004720</name>
</gene>
<feature type="transmembrane region" description="Helical" evidence="2">
    <location>
        <begin position="104"/>
        <end position="124"/>
    </location>
</feature>
<feature type="transmembrane region" description="Helical" evidence="2">
    <location>
        <begin position="78"/>
        <end position="98"/>
    </location>
</feature>
<accession>A0A8H3XAM8</accession>
<feature type="compositionally biased region" description="Basic residues" evidence="1">
    <location>
        <begin position="368"/>
        <end position="377"/>
    </location>
</feature>
<feature type="region of interest" description="Disordered" evidence="1">
    <location>
        <begin position="346"/>
        <end position="377"/>
    </location>
</feature>
<protein>
    <submittedName>
        <fullName evidence="4">Uncharacterized protein</fullName>
    </submittedName>
</protein>
<sequence length="377" mass="43227">MDKNWNERNLKFSIVALLLLTKCIRADDTINFQPNEEAVSAAFNFLIGTFIPSALILTFVLFNKHPNYSYIVGHLDDLFLFGVCFLLPLIVGFIQGILNSESSYQTGGILILVGFLLLRITYYVESDKRKVGLLSYLISEIELVGSIKFDKFMEFVNKVENNSVESTFKIKHYTNEKVGFIQGILNSESSYQTGGILILVGFLLLRITYYVESDKRKVGLLSYLISEIELVGSIKFDKFIEFVNKAENNSVESTFKIKHYTNEKGKKANKELELINKYEINGTSIVIEASDGPDKYIFSVEVEFSNNNKGMFHINKKPESPIEFWKTDKMTIEFEINEEKKIRNIKPKDKNKSNEQYDKHNVIGSLKRGSHHHFSLP</sequence>
<reference evidence="4 5" key="1">
    <citation type="journal article" date="2019" name="Environ. Microbiol.">
        <title>At the nexus of three kingdoms: the genome of the mycorrhizal fungus Gigaspora margarita provides insights into plant, endobacterial and fungal interactions.</title>
        <authorList>
            <person name="Venice F."/>
            <person name="Ghignone S."/>
            <person name="Salvioli di Fossalunga A."/>
            <person name="Amselem J."/>
            <person name="Novero M."/>
            <person name="Xianan X."/>
            <person name="Sedzielewska Toro K."/>
            <person name="Morin E."/>
            <person name="Lipzen A."/>
            <person name="Grigoriev I.V."/>
            <person name="Henrissat B."/>
            <person name="Martin F.M."/>
            <person name="Bonfante P."/>
        </authorList>
    </citation>
    <scope>NUCLEOTIDE SEQUENCE [LARGE SCALE GENOMIC DNA]</scope>
    <source>
        <strain evidence="4 5">BEG34</strain>
    </source>
</reference>
<dbReference type="EMBL" id="WTPW01001434">
    <property type="protein sequence ID" value="KAF0436100.1"/>
    <property type="molecule type" value="Genomic_DNA"/>
</dbReference>
<keyword evidence="2" id="KW-0472">Membrane</keyword>
<dbReference type="Proteomes" id="UP000439903">
    <property type="component" value="Unassembled WGS sequence"/>
</dbReference>
<evidence type="ECO:0000256" key="2">
    <source>
        <dbReference type="SAM" id="Phobius"/>
    </source>
</evidence>
<keyword evidence="3" id="KW-0732">Signal</keyword>
<evidence type="ECO:0000313" key="4">
    <source>
        <dbReference type="EMBL" id="KAF0436100.1"/>
    </source>
</evidence>
<evidence type="ECO:0000256" key="1">
    <source>
        <dbReference type="SAM" id="MobiDB-lite"/>
    </source>
</evidence>
<name>A0A8H3XAM8_GIGMA</name>
<feature type="compositionally biased region" description="Basic and acidic residues" evidence="1">
    <location>
        <begin position="346"/>
        <end position="361"/>
    </location>
</feature>
<organism evidence="4 5">
    <name type="scientific">Gigaspora margarita</name>
    <dbReference type="NCBI Taxonomy" id="4874"/>
    <lineage>
        <taxon>Eukaryota</taxon>
        <taxon>Fungi</taxon>
        <taxon>Fungi incertae sedis</taxon>
        <taxon>Mucoromycota</taxon>
        <taxon>Glomeromycotina</taxon>
        <taxon>Glomeromycetes</taxon>
        <taxon>Diversisporales</taxon>
        <taxon>Gigasporaceae</taxon>
        <taxon>Gigaspora</taxon>
    </lineage>
</organism>
<feature type="transmembrane region" description="Helical" evidence="2">
    <location>
        <begin position="42"/>
        <end position="62"/>
    </location>
</feature>